<dbReference type="AlphaFoldDB" id="A0A369K693"/>
<comment type="caution">
    <text evidence="1">The sequence shown here is derived from an EMBL/GenBank/DDBJ whole genome shotgun (WGS) entry which is preliminary data.</text>
</comment>
<dbReference type="EMBL" id="LUEZ02000040">
    <property type="protein sequence ID" value="RDB26416.1"/>
    <property type="molecule type" value="Genomic_DNA"/>
</dbReference>
<dbReference type="Proteomes" id="UP000076154">
    <property type="component" value="Unassembled WGS sequence"/>
</dbReference>
<dbReference type="InParanoid" id="A0A369K693"/>
<accession>A0A369K693</accession>
<protein>
    <submittedName>
        <fullName evidence="1">Uncharacterized protein</fullName>
    </submittedName>
</protein>
<organism evidence="1 2">
    <name type="scientific">Hypsizygus marmoreus</name>
    <name type="common">White beech mushroom</name>
    <name type="synonym">Agaricus marmoreus</name>
    <dbReference type="NCBI Taxonomy" id="39966"/>
    <lineage>
        <taxon>Eukaryota</taxon>
        <taxon>Fungi</taxon>
        <taxon>Dikarya</taxon>
        <taxon>Basidiomycota</taxon>
        <taxon>Agaricomycotina</taxon>
        <taxon>Agaricomycetes</taxon>
        <taxon>Agaricomycetidae</taxon>
        <taxon>Agaricales</taxon>
        <taxon>Tricholomatineae</taxon>
        <taxon>Lyophyllaceae</taxon>
        <taxon>Hypsizygus</taxon>
    </lineage>
</organism>
<gene>
    <name evidence="1" type="ORF">Hypma_006699</name>
</gene>
<keyword evidence="2" id="KW-1185">Reference proteome</keyword>
<evidence type="ECO:0000313" key="2">
    <source>
        <dbReference type="Proteomes" id="UP000076154"/>
    </source>
</evidence>
<proteinExistence type="predicted"/>
<reference evidence="1" key="1">
    <citation type="submission" date="2018-04" db="EMBL/GenBank/DDBJ databases">
        <title>Whole genome sequencing of Hypsizygus marmoreus.</title>
        <authorList>
            <person name="Choi I.-G."/>
            <person name="Min B."/>
            <person name="Kim J.-G."/>
            <person name="Kim S."/>
            <person name="Oh Y.-L."/>
            <person name="Kong W.-S."/>
            <person name="Park H."/>
            <person name="Jeong J."/>
            <person name="Song E.-S."/>
        </authorList>
    </citation>
    <scope>NUCLEOTIDE SEQUENCE [LARGE SCALE GENOMIC DNA]</scope>
    <source>
        <strain evidence="1">51987-8</strain>
    </source>
</reference>
<sequence length="168" mass="19354">MPTTTHWEPEPHPGFCLCDFLHTYFERQGYEMDPWDRDGSDIVDERAYSFTVWDDCDGVLRFVICHSCGRAFGLFGPQTEFRGYSSKKTSEPDSEECLFCKAVTTTITDGGGDVEYLGRLENYVLPRPQPSMCTPENAFTWWWSPEEDRTAVRCSFCDSLWGIEEDLP</sequence>
<name>A0A369K693_HYPMA</name>
<evidence type="ECO:0000313" key="1">
    <source>
        <dbReference type="EMBL" id="RDB26416.1"/>
    </source>
</evidence>